<dbReference type="Pfam" id="PF08281">
    <property type="entry name" value="Sigma70_r4_2"/>
    <property type="match status" value="1"/>
</dbReference>
<dbReference type="RefSeq" id="WP_207856421.1">
    <property type="nucleotide sequence ID" value="NZ_JAFREP010000001.1"/>
</dbReference>
<dbReference type="PANTHER" id="PTHR47756:SF2">
    <property type="entry name" value="BLL6612 PROTEIN"/>
    <property type="match status" value="1"/>
</dbReference>
<evidence type="ECO:0000259" key="3">
    <source>
        <dbReference type="Pfam" id="PF20239"/>
    </source>
</evidence>
<dbReference type="InterPro" id="IPR036388">
    <property type="entry name" value="WH-like_DNA-bd_sf"/>
</dbReference>
<dbReference type="EMBL" id="JAFREP010000001">
    <property type="protein sequence ID" value="MBO1317190.1"/>
    <property type="molecule type" value="Genomic_DNA"/>
</dbReference>
<dbReference type="InterPro" id="IPR013249">
    <property type="entry name" value="RNA_pol_sigma70_r4_t2"/>
</dbReference>
<dbReference type="InterPro" id="IPR013325">
    <property type="entry name" value="RNA_pol_sigma_r2"/>
</dbReference>
<proteinExistence type="predicted"/>
<evidence type="ECO:0000259" key="2">
    <source>
        <dbReference type="Pfam" id="PF08281"/>
    </source>
</evidence>
<evidence type="ECO:0000313" key="5">
    <source>
        <dbReference type="Proteomes" id="UP000664417"/>
    </source>
</evidence>
<dbReference type="SUPFAM" id="SSF88659">
    <property type="entry name" value="Sigma3 and sigma4 domains of RNA polymerase sigma factors"/>
    <property type="match status" value="1"/>
</dbReference>
<protein>
    <submittedName>
        <fullName evidence="4">Sigma-70 family RNA polymerase sigma factor</fullName>
    </submittedName>
</protein>
<dbReference type="GO" id="GO:0003677">
    <property type="term" value="F:DNA binding"/>
    <property type="evidence" value="ECO:0007669"/>
    <property type="project" value="InterPro"/>
</dbReference>
<keyword evidence="5" id="KW-1185">Reference proteome</keyword>
<evidence type="ECO:0000313" key="4">
    <source>
        <dbReference type="EMBL" id="MBO1317190.1"/>
    </source>
</evidence>
<organism evidence="4 5">
    <name type="scientific">Acanthopleuribacter pedis</name>
    <dbReference type="NCBI Taxonomy" id="442870"/>
    <lineage>
        <taxon>Bacteria</taxon>
        <taxon>Pseudomonadati</taxon>
        <taxon>Acidobacteriota</taxon>
        <taxon>Holophagae</taxon>
        <taxon>Acanthopleuribacterales</taxon>
        <taxon>Acanthopleuribacteraceae</taxon>
        <taxon>Acanthopleuribacter</taxon>
    </lineage>
</organism>
<gene>
    <name evidence="4" type="ORF">J3U88_01875</name>
</gene>
<dbReference type="Pfam" id="PF20239">
    <property type="entry name" value="DUF6596"/>
    <property type="match status" value="1"/>
</dbReference>
<evidence type="ECO:0000259" key="1">
    <source>
        <dbReference type="Pfam" id="PF04542"/>
    </source>
</evidence>
<dbReference type="GO" id="GO:0006352">
    <property type="term" value="P:DNA-templated transcription initiation"/>
    <property type="evidence" value="ECO:0007669"/>
    <property type="project" value="InterPro"/>
</dbReference>
<dbReference type="SUPFAM" id="SSF88946">
    <property type="entry name" value="Sigma2 domain of RNA polymerase sigma factors"/>
    <property type="match status" value="1"/>
</dbReference>
<feature type="domain" description="RNA polymerase sigma factor 70 region 4 type 2" evidence="2">
    <location>
        <begin position="123"/>
        <end position="175"/>
    </location>
</feature>
<feature type="domain" description="DUF6596" evidence="3">
    <location>
        <begin position="193"/>
        <end position="294"/>
    </location>
</feature>
<dbReference type="Gene3D" id="1.10.10.10">
    <property type="entry name" value="Winged helix-like DNA-binding domain superfamily/Winged helix DNA-binding domain"/>
    <property type="match status" value="1"/>
</dbReference>
<reference evidence="4" key="1">
    <citation type="submission" date="2021-03" db="EMBL/GenBank/DDBJ databases">
        <authorList>
            <person name="Wang G."/>
        </authorList>
    </citation>
    <scope>NUCLEOTIDE SEQUENCE</scope>
    <source>
        <strain evidence="4">KCTC 12899</strain>
    </source>
</reference>
<dbReference type="Proteomes" id="UP000664417">
    <property type="component" value="Unassembled WGS sequence"/>
</dbReference>
<name>A0A8J7Q0X1_9BACT</name>
<accession>A0A8J7Q0X1</accession>
<dbReference type="NCBIfam" id="TIGR02937">
    <property type="entry name" value="sigma70-ECF"/>
    <property type="match status" value="1"/>
</dbReference>
<dbReference type="Pfam" id="PF04542">
    <property type="entry name" value="Sigma70_r2"/>
    <property type="match status" value="1"/>
</dbReference>
<dbReference type="GO" id="GO:0016987">
    <property type="term" value="F:sigma factor activity"/>
    <property type="evidence" value="ECO:0007669"/>
    <property type="project" value="InterPro"/>
</dbReference>
<sequence length="427" mass="48037">MNQPDASAVPSLVDHLFRENAGYLVARLTRIFGSRYIDDAEDVVQEVMMRALKSWPYSGVPDNPTAWMVRVAKNRALDLVRHHQVFRHKQDLFAATLAEWHESEADATDSAFAHEVRDEQLRMMFMCCHPEIPSEGRMALTLKMVGGFSSGEIARAFLSSEPTVAQRIVRAKRKIRGLALPFEMPPSTALPERIDSVMRVLYLMFNEGHSAHEGKQHVRADLCRNALRLVRILAEHPLTASGEVFALTAYFHFQAARLPARCDRNGQPVLLAHQNRALWDQQMIGQGVVWMARSALGDRLTAYHLKAEIASCHALAARAEETDWPRILHLYDLLLNVSGDAVVALNRVVALAEVESAPVALKALTELAGEPRLENYLPYHATRAELHARCGESEAARQAYRRALTLAMSEPVSRYFRARLDEFTDDE</sequence>
<dbReference type="InterPro" id="IPR007627">
    <property type="entry name" value="RNA_pol_sigma70_r2"/>
</dbReference>
<dbReference type="AlphaFoldDB" id="A0A8J7Q0X1"/>
<feature type="domain" description="RNA polymerase sigma-70 region 2" evidence="1">
    <location>
        <begin position="16"/>
        <end position="84"/>
    </location>
</feature>
<dbReference type="InterPro" id="IPR013324">
    <property type="entry name" value="RNA_pol_sigma_r3/r4-like"/>
</dbReference>
<dbReference type="Gene3D" id="1.10.1740.10">
    <property type="match status" value="1"/>
</dbReference>
<comment type="caution">
    <text evidence="4">The sequence shown here is derived from an EMBL/GenBank/DDBJ whole genome shotgun (WGS) entry which is preliminary data.</text>
</comment>
<dbReference type="InterPro" id="IPR046531">
    <property type="entry name" value="DUF6596"/>
</dbReference>
<dbReference type="InterPro" id="IPR014284">
    <property type="entry name" value="RNA_pol_sigma-70_dom"/>
</dbReference>
<dbReference type="PANTHER" id="PTHR47756">
    <property type="entry name" value="BLL6612 PROTEIN-RELATED"/>
    <property type="match status" value="1"/>
</dbReference>